<dbReference type="EMBL" id="MCFD01000003">
    <property type="protein sequence ID" value="ORX72462.1"/>
    <property type="molecule type" value="Genomic_DNA"/>
</dbReference>
<evidence type="ECO:0000313" key="2">
    <source>
        <dbReference type="Proteomes" id="UP000193922"/>
    </source>
</evidence>
<accession>A0A1Y1WG59</accession>
<protein>
    <submittedName>
        <fullName evidence="1">Uncharacterized protein</fullName>
    </submittedName>
</protein>
<gene>
    <name evidence="1" type="ORF">DL89DRAFT_256083</name>
</gene>
<organism evidence="1 2">
    <name type="scientific">Linderina pennispora</name>
    <dbReference type="NCBI Taxonomy" id="61395"/>
    <lineage>
        <taxon>Eukaryota</taxon>
        <taxon>Fungi</taxon>
        <taxon>Fungi incertae sedis</taxon>
        <taxon>Zoopagomycota</taxon>
        <taxon>Kickxellomycotina</taxon>
        <taxon>Kickxellomycetes</taxon>
        <taxon>Kickxellales</taxon>
        <taxon>Kickxellaceae</taxon>
        <taxon>Linderina</taxon>
    </lineage>
</organism>
<dbReference type="GeneID" id="63802056"/>
<evidence type="ECO:0000313" key="1">
    <source>
        <dbReference type="EMBL" id="ORX72462.1"/>
    </source>
</evidence>
<keyword evidence="2" id="KW-1185">Reference proteome</keyword>
<dbReference type="Proteomes" id="UP000193922">
    <property type="component" value="Unassembled WGS sequence"/>
</dbReference>
<sequence>MNATSTLDFSQLDTAAAALEPTLRYTVMISISLAQCTLLCFQQHWEFTACSSIARKQLDEKAFVAFVELSRRALIKTIPVIGAARAHIGLVVILKAISEGVRAQLSKERYRTEEERDYNFAMKRGSDFAFQVEWRRSQCQIPRDDSCVPRVGRGTGIRYLTADASPAKTSCR</sequence>
<dbReference type="AlphaFoldDB" id="A0A1Y1WG59"/>
<dbReference type="RefSeq" id="XP_040745886.1">
    <property type="nucleotide sequence ID" value="XM_040885408.1"/>
</dbReference>
<name>A0A1Y1WG59_9FUNG</name>
<reference evidence="1 2" key="1">
    <citation type="submission" date="2016-07" db="EMBL/GenBank/DDBJ databases">
        <title>Pervasive Adenine N6-methylation of Active Genes in Fungi.</title>
        <authorList>
            <consortium name="DOE Joint Genome Institute"/>
            <person name="Mondo S.J."/>
            <person name="Dannebaum R.O."/>
            <person name="Kuo R.C."/>
            <person name="Labutti K."/>
            <person name="Haridas S."/>
            <person name="Kuo A."/>
            <person name="Salamov A."/>
            <person name="Ahrendt S.R."/>
            <person name="Lipzen A."/>
            <person name="Sullivan W."/>
            <person name="Andreopoulos W.B."/>
            <person name="Clum A."/>
            <person name="Lindquist E."/>
            <person name="Daum C."/>
            <person name="Ramamoorthy G.K."/>
            <person name="Gryganskyi A."/>
            <person name="Culley D."/>
            <person name="Magnuson J.K."/>
            <person name="James T.Y."/>
            <person name="O'Malley M.A."/>
            <person name="Stajich J.E."/>
            <person name="Spatafora J.W."/>
            <person name="Visel A."/>
            <person name="Grigoriev I.V."/>
        </authorList>
    </citation>
    <scope>NUCLEOTIDE SEQUENCE [LARGE SCALE GENOMIC DNA]</scope>
    <source>
        <strain evidence="1 2">ATCC 12442</strain>
    </source>
</reference>
<comment type="caution">
    <text evidence="1">The sequence shown here is derived from an EMBL/GenBank/DDBJ whole genome shotgun (WGS) entry which is preliminary data.</text>
</comment>
<proteinExistence type="predicted"/>